<accession>A0A2P2BW47</accession>
<evidence type="ECO:0000313" key="3">
    <source>
        <dbReference type="EMBL" id="CUR53966.1"/>
    </source>
</evidence>
<sequence length="616" mass="64163">MSWLHSRWKLRWEARREAGYAAIMVAMLVPTVFLGLAAVGVDSARWYVEIERMQKAADSAALAGVPYLPADMAKATSTALAVAAKNGYTNGGSTTVTVAQGNRASQLKVTISTVVGNAFGRFIGTPNQPISKYAVADFTAPAPMGSPCNTFGNEPPSQAGAAQPTGTALPAAPFPNCSSSPQFWAAIEGPATDKVQGDRYMTSPCTTSGAAGPTFGCASSKNTETRPEGYFFAIHVEPAAVNSPIDVQVYDPGFVFTTINCSSLPTSSSLSNSMNAYTSTDGKLRYTQWKNTSNVVQNAGAQAYCSGDYNPGASSAPNPPTTSFVVREQTDTADPMKGAVVSGCTKQFVGVSTAPTVGQLTTANSAFNPQLASTFHQWVSLCSFTPTRQGDYYLQVRTNVAAGGTTAVNKNSSNVTLPSLIYTGNAAASAATGNDSTRIGLNSFALRAVPGSPSLRDDVSVSGFSRMPILQNVASSTATFNLIKALPNARGQYVAFDFYDAADGVTGTSTGSIKVVAPADATGSIKATSNVPGCKGALNNAVYTALTNCSITVKNTTHDGQIQHVIIPIPSDYNCNPTTLGGCWFSVTITFSAGTNVTDFTTWDANIGGDPVRLIE</sequence>
<evidence type="ECO:0000256" key="1">
    <source>
        <dbReference type="SAM" id="Phobius"/>
    </source>
</evidence>
<proteinExistence type="predicted"/>
<dbReference type="EMBL" id="CZKA01000003">
    <property type="protein sequence ID" value="CUR53966.1"/>
    <property type="molecule type" value="Genomic_DNA"/>
</dbReference>
<keyword evidence="1" id="KW-0472">Membrane</keyword>
<keyword evidence="1" id="KW-1133">Transmembrane helix</keyword>
<evidence type="ECO:0000259" key="2">
    <source>
        <dbReference type="Pfam" id="PF13400"/>
    </source>
</evidence>
<dbReference type="InterPro" id="IPR028087">
    <property type="entry name" value="Tad_N"/>
</dbReference>
<keyword evidence="1" id="KW-0812">Transmembrane</keyword>
<gene>
    <name evidence="3" type="ORF">NOCA2110021</name>
</gene>
<feature type="domain" description="Putative Flp pilus-assembly TadG-like N-terminal" evidence="2">
    <location>
        <begin position="19"/>
        <end position="65"/>
    </location>
</feature>
<protein>
    <recommendedName>
        <fullName evidence="2">Putative Flp pilus-assembly TadG-like N-terminal domain-containing protein</fullName>
    </recommendedName>
</protein>
<organism evidence="3">
    <name type="scientific">metagenome</name>
    <dbReference type="NCBI Taxonomy" id="256318"/>
    <lineage>
        <taxon>unclassified sequences</taxon>
        <taxon>metagenomes</taxon>
    </lineage>
</organism>
<feature type="transmembrane region" description="Helical" evidence="1">
    <location>
        <begin position="20"/>
        <end position="41"/>
    </location>
</feature>
<reference evidence="3" key="1">
    <citation type="submission" date="2015-08" db="EMBL/GenBank/DDBJ databases">
        <authorList>
            <person name="Babu N.S."/>
            <person name="Beckwith C.J."/>
            <person name="Beseler K.G."/>
            <person name="Brison A."/>
            <person name="Carone J.V."/>
            <person name="Caskin T.P."/>
            <person name="Diamond M."/>
            <person name="Durham M.E."/>
            <person name="Foxe J.M."/>
            <person name="Go M."/>
            <person name="Henderson B.A."/>
            <person name="Jones I.B."/>
            <person name="McGettigan J.A."/>
            <person name="Micheletti S.J."/>
            <person name="Nasrallah M.E."/>
            <person name="Ortiz D."/>
            <person name="Piller C.R."/>
            <person name="Privatt S.R."/>
            <person name="Schneider S.L."/>
            <person name="Sharp S."/>
            <person name="Smith T.C."/>
            <person name="Stanton J.D."/>
            <person name="Ullery H.E."/>
            <person name="Wilson R.J."/>
            <person name="Serrano M.G."/>
            <person name="Buck G."/>
            <person name="Lee V."/>
            <person name="Wang Y."/>
            <person name="Carvalho R."/>
            <person name="Voegtly L."/>
            <person name="Shi R."/>
            <person name="Duckworth R."/>
            <person name="Johnson A."/>
            <person name="Loviza R."/>
            <person name="Walstead R."/>
            <person name="Shah Z."/>
            <person name="Kiflezghi M."/>
            <person name="Wade K."/>
            <person name="Ball S.L."/>
            <person name="Bradley K.W."/>
            <person name="Asai D.J."/>
            <person name="Bowman C.A."/>
            <person name="Russell D.A."/>
            <person name="Pope W.H."/>
            <person name="Jacobs-Sera D."/>
            <person name="Hendrix R.W."/>
            <person name="Hatfull G.F."/>
        </authorList>
    </citation>
    <scope>NUCLEOTIDE SEQUENCE</scope>
</reference>
<dbReference type="AlphaFoldDB" id="A0A2P2BW47"/>
<dbReference type="Pfam" id="PF13400">
    <property type="entry name" value="Tad"/>
    <property type="match status" value="1"/>
</dbReference>
<name>A0A2P2BW47_9ZZZZ</name>